<evidence type="ECO:0000256" key="1">
    <source>
        <dbReference type="ARBA" id="ARBA00004141"/>
    </source>
</evidence>
<comment type="caution">
    <text evidence="9">The sequence shown here is derived from an EMBL/GenBank/DDBJ whole genome shotgun (WGS) entry which is preliminary data.</text>
</comment>
<dbReference type="Pfam" id="PF20684">
    <property type="entry name" value="Fung_rhodopsin"/>
    <property type="match status" value="1"/>
</dbReference>
<feature type="transmembrane region" description="Helical" evidence="7">
    <location>
        <begin position="173"/>
        <end position="197"/>
    </location>
</feature>
<evidence type="ECO:0000259" key="8">
    <source>
        <dbReference type="Pfam" id="PF20684"/>
    </source>
</evidence>
<dbReference type="GO" id="GO:0016020">
    <property type="term" value="C:membrane"/>
    <property type="evidence" value="ECO:0007669"/>
    <property type="project" value="UniProtKB-SubCell"/>
</dbReference>
<dbReference type="GeneID" id="85313105"/>
<feature type="transmembrane region" description="Helical" evidence="7">
    <location>
        <begin position="247"/>
        <end position="268"/>
    </location>
</feature>
<dbReference type="PANTHER" id="PTHR33048">
    <property type="entry name" value="PTH11-LIKE INTEGRAL MEMBRANE PROTEIN (AFU_ORTHOLOGUE AFUA_5G11245)"/>
    <property type="match status" value="1"/>
</dbReference>
<feature type="transmembrane region" description="Helical" evidence="7">
    <location>
        <begin position="96"/>
        <end position="120"/>
    </location>
</feature>
<evidence type="ECO:0000256" key="4">
    <source>
        <dbReference type="ARBA" id="ARBA00023136"/>
    </source>
</evidence>
<dbReference type="AlphaFoldDB" id="A0AAJ0BZJ8"/>
<dbReference type="PANTHER" id="PTHR33048:SF57">
    <property type="entry name" value="INTEGRAL MEMBRANE PROTEIN-RELATED"/>
    <property type="match status" value="1"/>
</dbReference>
<feature type="region of interest" description="Disordered" evidence="6">
    <location>
        <begin position="294"/>
        <end position="313"/>
    </location>
</feature>
<keyword evidence="10" id="KW-1185">Reference proteome</keyword>
<evidence type="ECO:0000256" key="2">
    <source>
        <dbReference type="ARBA" id="ARBA00022692"/>
    </source>
</evidence>
<dbReference type="InterPro" id="IPR052337">
    <property type="entry name" value="SAT4-like"/>
</dbReference>
<feature type="transmembrane region" description="Helical" evidence="7">
    <location>
        <begin position="15"/>
        <end position="36"/>
    </location>
</feature>
<gene>
    <name evidence="9" type="ORF">QBC33DRAFT_558886</name>
</gene>
<evidence type="ECO:0000313" key="10">
    <source>
        <dbReference type="Proteomes" id="UP001244011"/>
    </source>
</evidence>
<sequence length="362" mass="39216">MAVIFPIERQAQSSVIAVGVVFSILPILACVLRALSRRIANRSLDASDWCLFAACFVAVVYQGVNLAGVLVGGVGFHFSEIMDMYGMGPITIFLKLLIAIQLLWALSLSLCKISILILYCRVFTVQAFVWTAQVTGAVIIMWALATILMGFFLCQPFEYNWNQNIKGHCGNQLLSYRITGSLNLITDVIVLLLPMPYLYSLNLAFYKKLVLIATFAVGLFTCVVSILRLAALSSIDYSDITFNIPHALIFSALEPCIAVTLACIPVLLPLLGKGGHSATGTALGGGSAKLNSKNGTFEPLDNDDSSQYQLRPVGPRHDVEARAAASSGSGSDSDDRPEFMVGSTERNIVVKHEWRVASEGNV</sequence>
<evidence type="ECO:0000256" key="3">
    <source>
        <dbReference type="ARBA" id="ARBA00022989"/>
    </source>
</evidence>
<evidence type="ECO:0000313" key="9">
    <source>
        <dbReference type="EMBL" id="KAK1767405.1"/>
    </source>
</evidence>
<accession>A0AAJ0BZJ8</accession>
<evidence type="ECO:0000256" key="7">
    <source>
        <dbReference type="SAM" id="Phobius"/>
    </source>
</evidence>
<evidence type="ECO:0000256" key="6">
    <source>
        <dbReference type="SAM" id="MobiDB-lite"/>
    </source>
</evidence>
<keyword evidence="4 7" id="KW-0472">Membrane</keyword>
<evidence type="ECO:0000256" key="5">
    <source>
        <dbReference type="ARBA" id="ARBA00038359"/>
    </source>
</evidence>
<dbReference type="EMBL" id="MU839008">
    <property type="protein sequence ID" value="KAK1767405.1"/>
    <property type="molecule type" value="Genomic_DNA"/>
</dbReference>
<dbReference type="Proteomes" id="UP001244011">
    <property type="component" value="Unassembled WGS sequence"/>
</dbReference>
<feature type="domain" description="Rhodopsin" evidence="8">
    <location>
        <begin position="32"/>
        <end position="272"/>
    </location>
</feature>
<comment type="subcellular location">
    <subcellularLocation>
        <location evidence="1">Membrane</location>
        <topology evidence="1">Multi-pass membrane protein</topology>
    </subcellularLocation>
</comment>
<keyword evidence="2 7" id="KW-0812">Transmembrane</keyword>
<comment type="similarity">
    <text evidence="5">Belongs to the SAT4 family.</text>
</comment>
<protein>
    <recommendedName>
        <fullName evidence="8">Rhodopsin domain-containing protein</fullName>
    </recommendedName>
</protein>
<feature type="transmembrane region" description="Helical" evidence="7">
    <location>
        <begin position="48"/>
        <end position="76"/>
    </location>
</feature>
<name>A0AAJ0BZJ8_9PEZI</name>
<keyword evidence="3 7" id="KW-1133">Transmembrane helix</keyword>
<dbReference type="InterPro" id="IPR049326">
    <property type="entry name" value="Rhodopsin_dom_fungi"/>
</dbReference>
<feature type="compositionally biased region" description="Low complexity" evidence="6">
    <location>
        <begin position="322"/>
        <end position="331"/>
    </location>
</feature>
<feature type="region of interest" description="Disordered" evidence="6">
    <location>
        <begin position="319"/>
        <end position="344"/>
    </location>
</feature>
<reference evidence="9" key="1">
    <citation type="submission" date="2023-06" db="EMBL/GenBank/DDBJ databases">
        <title>Genome-scale phylogeny and comparative genomics of the fungal order Sordariales.</title>
        <authorList>
            <consortium name="Lawrence Berkeley National Laboratory"/>
            <person name="Hensen N."/>
            <person name="Bonometti L."/>
            <person name="Westerberg I."/>
            <person name="Brannstrom I.O."/>
            <person name="Guillou S."/>
            <person name="Cros-Aarteil S."/>
            <person name="Calhoun S."/>
            <person name="Haridas S."/>
            <person name="Kuo A."/>
            <person name="Mondo S."/>
            <person name="Pangilinan J."/>
            <person name="Riley R."/>
            <person name="Labutti K."/>
            <person name="Andreopoulos B."/>
            <person name="Lipzen A."/>
            <person name="Chen C."/>
            <person name="Yanf M."/>
            <person name="Daum C."/>
            <person name="Ng V."/>
            <person name="Clum A."/>
            <person name="Steindorff A."/>
            <person name="Ohm R."/>
            <person name="Martin F."/>
            <person name="Silar P."/>
            <person name="Natvig D."/>
            <person name="Lalanne C."/>
            <person name="Gautier V."/>
            <person name="Ament-Velasquez S.L."/>
            <person name="Kruys A."/>
            <person name="Hutchinson M.I."/>
            <person name="Powell A.J."/>
            <person name="Barry K."/>
            <person name="Miller A.N."/>
            <person name="Grigoriev I.V."/>
            <person name="Debuchy R."/>
            <person name="Gladieux P."/>
            <person name="Thoren M.H."/>
            <person name="Johannesson H."/>
        </authorList>
    </citation>
    <scope>NUCLEOTIDE SEQUENCE</scope>
    <source>
        <strain evidence="9">8032-3</strain>
    </source>
</reference>
<feature type="transmembrane region" description="Helical" evidence="7">
    <location>
        <begin position="127"/>
        <end position="153"/>
    </location>
</feature>
<feature type="transmembrane region" description="Helical" evidence="7">
    <location>
        <begin position="209"/>
        <end position="227"/>
    </location>
</feature>
<dbReference type="RefSeq" id="XP_060283618.1">
    <property type="nucleotide sequence ID" value="XM_060429918.1"/>
</dbReference>
<proteinExistence type="inferred from homology"/>
<organism evidence="9 10">
    <name type="scientific">Phialemonium atrogriseum</name>
    <dbReference type="NCBI Taxonomy" id="1093897"/>
    <lineage>
        <taxon>Eukaryota</taxon>
        <taxon>Fungi</taxon>
        <taxon>Dikarya</taxon>
        <taxon>Ascomycota</taxon>
        <taxon>Pezizomycotina</taxon>
        <taxon>Sordariomycetes</taxon>
        <taxon>Sordariomycetidae</taxon>
        <taxon>Cephalothecales</taxon>
        <taxon>Cephalothecaceae</taxon>
        <taxon>Phialemonium</taxon>
    </lineage>
</organism>